<dbReference type="Gene3D" id="3.40.50.80">
    <property type="entry name" value="Nucleotide-binding domain of ferredoxin-NADP reductase (FNR) module"/>
    <property type="match status" value="1"/>
</dbReference>
<accession>A0A4Q6Y687</accession>
<comment type="caution">
    <text evidence="11">The sequence shown here is derived from an EMBL/GenBank/DDBJ whole genome shotgun (WGS) entry which is preliminary data.</text>
</comment>
<evidence type="ECO:0000256" key="1">
    <source>
        <dbReference type="ARBA" id="ARBA00001974"/>
    </source>
</evidence>
<organism evidence="11 12">
    <name type="scientific">Sphingomonas populi</name>
    <dbReference type="NCBI Taxonomy" id="2484750"/>
    <lineage>
        <taxon>Bacteria</taxon>
        <taxon>Pseudomonadati</taxon>
        <taxon>Pseudomonadota</taxon>
        <taxon>Alphaproteobacteria</taxon>
        <taxon>Sphingomonadales</taxon>
        <taxon>Sphingomonadaceae</taxon>
        <taxon>Sphingomonas</taxon>
    </lineage>
</organism>
<dbReference type="GO" id="GO:0051537">
    <property type="term" value="F:2 iron, 2 sulfur cluster binding"/>
    <property type="evidence" value="ECO:0007669"/>
    <property type="project" value="UniProtKB-KW"/>
</dbReference>
<name>A0A4Q6Y687_9SPHN</name>
<dbReference type="PANTHER" id="PTHR47354:SF8">
    <property type="entry name" value="1,2-PHENYLACETYL-COA EPOXIDASE, SUBUNIT E"/>
    <property type="match status" value="1"/>
</dbReference>
<dbReference type="Gene3D" id="2.40.30.10">
    <property type="entry name" value="Translation factors"/>
    <property type="match status" value="1"/>
</dbReference>
<dbReference type="InterPro" id="IPR039261">
    <property type="entry name" value="FNR_nucleotide-bd"/>
</dbReference>
<keyword evidence="6" id="KW-0560">Oxidoreductase</keyword>
<evidence type="ECO:0000256" key="8">
    <source>
        <dbReference type="ARBA" id="ARBA00023014"/>
    </source>
</evidence>
<dbReference type="Pfam" id="PF00175">
    <property type="entry name" value="NAD_binding_1"/>
    <property type="match status" value="1"/>
</dbReference>
<feature type="domain" description="FAD-binding FR-type" evidence="10">
    <location>
        <begin position="52"/>
        <end position="171"/>
    </location>
</feature>
<sequence length="408" mass="43890">MTALALLGYISAALLVQVALAIAVAILRRASTSRQDAAVDPHRRAGSEVAWPGLRAFRVRRRDYEDDALGQCSFYLEPVDGALLPPYKAGQFLTVQLDLPDARGIVRPVTRCYSLSDCHDRGVYRVTIKRILPPPDRPELPPGLVSGHFHDHVFPGSIVQLRAPAGIFVLDYEPNVPAVLIAGGIGITPLFAMAREALARKPDRAIHLVYGVRDSRELVFETAVDALRELHPHFYVTIVQSCPLPGEAGGSDCQATGFVDIPLLQRVLAQGRHHFYVCGPPPMMASLVPALRVWTGDGAAVRYEAFGPASLASAETVTAMPLDRPLAVRFSRSGQTLSWTGEETNLLAFAERHGIEVESGCRSGSCGTCETAIGTGAVRYPRPPSFEIAAGRCLLCVGAPTGDLVLDA</sequence>
<evidence type="ECO:0000256" key="7">
    <source>
        <dbReference type="ARBA" id="ARBA00023004"/>
    </source>
</evidence>
<dbReference type="PROSITE" id="PS00197">
    <property type="entry name" value="2FE2S_FER_1"/>
    <property type="match status" value="1"/>
</dbReference>
<dbReference type="InterPro" id="IPR050415">
    <property type="entry name" value="MRET"/>
</dbReference>
<dbReference type="InterPro" id="IPR006058">
    <property type="entry name" value="2Fe2S_fd_BS"/>
</dbReference>
<dbReference type="SUPFAM" id="SSF54292">
    <property type="entry name" value="2Fe-2S ferredoxin-like"/>
    <property type="match status" value="1"/>
</dbReference>
<evidence type="ECO:0000256" key="3">
    <source>
        <dbReference type="ARBA" id="ARBA00022714"/>
    </source>
</evidence>
<dbReference type="GO" id="GO:0046872">
    <property type="term" value="F:metal ion binding"/>
    <property type="evidence" value="ECO:0007669"/>
    <property type="project" value="UniProtKB-KW"/>
</dbReference>
<dbReference type="GO" id="GO:0016491">
    <property type="term" value="F:oxidoreductase activity"/>
    <property type="evidence" value="ECO:0007669"/>
    <property type="project" value="UniProtKB-KW"/>
</dbReference>
<keyword evidence="8" id="KW-0411">Iron-sulfur</keyword>
<dbReference type="SUPFAM" id="SSF63380">
    <property type="entry name" value="Riboflavin synthase domain-like"/>
    <property type="match status" value="1"/>
</dbReference>
<dbReference type="Pfam" id="PF00111">
    <property type="entry name" value="Fer2"/>
    <property type="match status" value="1"/>
</dbReference>
<dbReference type="Gene3D" id="3.10.20.30">
    <property type="match status" value="1"/>
</dbReference>
<dbReference type="PRINTS" id="PR00406">
    <property type="entry name" value="CYTB5RDTASE"/>
</dbReference>
<evidence type="ECO:0000256" key="4">
    <source>
        <dbReference type="ARBA" id="ARBA00022723"/>
    </source>
</evidence>
<dbReference type="SUPFAM" id="SSF52343">
    <property type="entry name" value="Ferredoxin reductase-like, C-terminal NADP-linked domain"/>
    <property type="match status" value="1"/>
</dbReference>
<proteinExistence type="predicted"/>
<keyword evidence="12" id="KW-1185">Reference proteome</keyword>
<dbReference type="PROSITE" id="PS51384">
    <property type="entry name" value="FAD_FR"/>
    <property type="match status" value="1"/>
</dbReference>
<keyword evidence="4" id="KW-0479">Metal-binding</keyword>
<dbReference type="InterPro" id="IPR017938">
    <property type="entry name" value="Riboflavin_synthase-like_b-brl"/>
</dbReference>
<evidence type="ECO:0000256" key="2">
    <source>
        <dbReference type="ARBA" id="ARBA00022630"/>
    </source>
</evidence>
<dbReference type="OrthoDB" id="9786134at2"/>
<dbReference type="PANTHER" id="PTHR47354">
    <property type="entry name" value="NADH OXIDOREDUCTASE HCR"/>
    <property type="match status" value="1"/>
</dbReference>
<dbReference type="InterPro" id="IPR036010">
    <property type="entry name" value="2Fe-2S_ferredoxin-like_sf"/>
</dbReference>
<dbReference type="GO" id="GO:0050660">
    <property type="term" value="F:flavin adenine dinucleotide binding"/>
    <property type="evidence" value="ECO:0007669"/>
    <property type="project" value="TreeGrafter"/>
</dbReference>
<dbReference type="CDD" id="cd06184">
    <property type="entry name" value="flavohem_like_fad_nad_binding"/>
    <property type="match status" value="1"/>
</dbReference>
<dbReference type="AlphaFoldDB" id="A0A4Q6Y687"/>
<keyword evidence="2" id="KW-0285">Flavoprotein</keyword>
<reference evidence="11 12" key="1">
    <citation type="submission" date="2019-02" db="EMBL/GenBank/DDBJ databases">
        <authorList>
            <person name="Li Y."/>
        </authorList>
    </citation>
    <scope>NUCLEOTIDE SEQUENCE [LARGE SCALE GENOMIC DNA]</scope>
    <source>
        <strain evidence="11 12">3-7</strain>
    </source>
</reference>
<dbReference type="InterPro" id="IPR001041">
    <property type="entry name" value="2Fe-2S_ferredoxin-type"/>
</dbReference>
<dbReference type="InterPro" id="IPR012675">
    <property type="entry name" value="Beta-grasp_dom_sf"/>
</dbReference>
<dbReference type="InterPro" id="IPR017927">
    <property type="entry name" value="FAD-bd_FR_type"/>
</dbReference>
<keyword evidence="5" id="KW-0274">FAD</keyword>
<comment type="cofactor">
    <cofactor evidence="1">
        <name>FAD</name>
        <dbReference type="ChEBI" id="CHEBI:57692"/>
    </cofactor>
</comment>
<evidence type="ECO:0000259" key="10">
    <source>
        <dbReference type="PROSITE" id="PS51384"/>
    </source>
</evidence>
<gene>
    <name evidence="11" type="ORF">EWE75_05740</name>
</gene>
<dbReference type="Proteomes" id="UP000292085">
    <property type="component" value="Unassembled WGS sequence"/>
</dbReference>
<dbReference type="PROSITE" id="PS51085">
    <property type="entry name" value="2FE2S_FER_2"/>
    <property type="match status" value="1"/>
</dbReference>
<dbReference type="CDD" id="cd00207">
    <property type="entry name" value="fer2"/>
    <property type="match status" value="1"/>
</dbReference>
<dbReference type="EMBL" id="SGIS01000006">
    <property type="protein sequence ID" value="RZF65464.1"/>
    <property type="molecule type" value="Genomic_DNA"/>
</dbReference>
<evidence type="ECO:0000313" key="11">
    <source>
        <dbReference type="EMBL" id="RZF65464.1"/>
    </source>
</evidence>
<dbReference type="InterPro" id="IPR001433">
    <property type="entry name" value="OxRdtase_FAD/NAD-bd"/>
</dbReference>
<evidence type="ECO:0000259" key="9">
    <source>
        <dbReference type="PROSITE" id="PS51085"/>
    </source>
</evidence>
<protein>
    <submittedName>
        <fullName evidence="11">2Fe-2S iron-sulfur cluster binding domain-containing protein</fullName>
    </submittedName>
</protein>
<evidence type="ECO:0000313" key="12">
    <source>
        <dbReference type="Proteomes" id="UP000292085"/>
    </source>
</evidence>
<evidence type="ECO:0000256" key="5">
    <source>
        <dbReference type="ARBA" id="ARBA00022827"/>
    </source>
</evidence>
<keyword evidence="7" id="KW-0408">Iron</keyword>
<keyword evidence="3" id="KW-0001">2Fe-2S</keyword>
<feature type="domain" description="2Fe-2S ferredoxin-type" evidence="9">
    <location>
        <begin position="326"/>
        <end position="408"/>
    </location>
</feature>
<evidence type="ECO:0000256" key="6">
    <source>
        <dbReference type="ARBA" id="ARBA00023002"/>
    </source>
</evidence>